<dbReference type="GO" id="GO:0005829">
    <property type="term" value="C:cytosol"/>
    <property type="evidence" value="ECO:0007669"/>
    <property type="project" value="TreeGrafter"/>
</dbReference>
<proteinExistence type="predicted"/>
<sequence length="123" mass="13938">MCEHNKDGAMGLIVNKPFSDPALKEFFDSFYDDADEILKSVEQVYFGGPVMVERGIVLHSSHYQSEDSIKISNDFFLSSHKKILEDLSKQKGDAECRLLLGHAGWTSGQLEREIENGDWLVQE</sequence>
<dbReference type="PANTHER" id="PTHR30327">
    <property type="entry name" value="UNCHARACTERIZED PROTEIN YQGE"/>
    <property type="match status" value="1"/>
</dbReference>
<dbReference type="Pfam" id="PF02622">
    <property type="entry name" value="DUF179"/>
    <property type="match status" value="1"/>
</dbReference>
<dbReference type="EMBL" id="UINC01077252">
    <property type="protein sequence ID" value="SVC17213.1"/>
    <property type="molecule type" value="Genomic_DNA"/>
</dbReference>
<evidence type="ECO:0000313" key="1">
    <source>
        <dbReference type="EMBL" id="SVC17213.1"/>
    </source>
</evidence>
<evidence type="ECO:0008006" key="2">
    <source>
        <dbReference type="Google" id="ProtNLM"/>
    </source>
</evidence>
<accession>A0A382K114</accession>
<name>A0A382K114_9ZZZZ</name>
<organism evidence="1">
    <name type="scientific">marine metagenome</name>
    <dbReference type="NCBI Taxonomy" id="408172"/>
    <lineage>
        <taxon>unclassified sequences</taxon>
        <taxon>metagenomes</taxon>
        <taxon>ecological metagenomes</taxon>
    </lineage>
</organism>
<gene>
    <name evidence="1" type="ORF">METZ01_LOCUS270067</name>
</gene>
<dbReference type="InterPro" id="IPR003774">
    <property type="entry name" value="AlgH-like"/>
</dbReference>
<protein>
    <recommendedName>
        <fullName evidence="2">YqgE/AlgH family protein</fullName>
    </recommendedName>
</protein>
<dbReference type="AlphaFoldDB" id="A0A382K114"/>
<dbReference type="Gene3D" id="3.40.1740.10">
    <property type="entry name" value="VC0467-like"/>
    <property type="match status" value="1"/>
</dbReference>
<feature type="non-terminal residue" evidence="1">
    <location>
        <position position="123"/>
    </location>
</feature>
<reference evidence="1" key="1">
    <citation type="submission" date="2018-05" db="EMBL/GenBank/DDBJ databases">
        <authorList>
            <person name="Lanie J.A."/>
            <person name="Ng W.-L."/>
            <person name="Kazmierczak K.M."/>
            <person name="Andrzejewski T.M."/>
            <person name="Davidsen T.M."/>
            <person name="Wayne K.J."/>
            <person name="Tettelin H."/>
            <person name="Glass J.I."/>
            <person name="Rusch D."/>
            <person name="Podicherti R."/>
            <person name="Tsui H.-C.T."/>
            <person name="Winkler M.E."/>
        </authorList>
    </citation>
    <scope>NUCLEOTIDE SEQUENCE</scope>
</reference>
<dbReference type="PANTHER" id="PTHR30327:SF1">
    <property type="entry name" value="UPF0301 PROTEIN YQGE"/>
    <property type="match status" value="1"/>
</dbReference>
<dbReference type="SUPFAM" id="SSF143456">
    <property type="entry name" value="VC0467-like"/>
    <property type="match status" value="1"/>
</dbReference>